<evidence type="ECO:0000313" key="2">
    <source>
        <dbReference type="EMBL" id="CCJ74385.1"/>
    </source>
</evidence>
<keyword evidence="1" id="KW-0812">Transmembrane</keyword>
<dbReference type="EMBL" id="CAKW01000133">
    <property type="protein sequence ID" value="CCJ74385.1"/>
    <property type="molecule type" value="Genomic_DNA"/>
</dbReference>
<protein>
    <submittedName>
        <fullName evidence="2">Uncharacterized protein</fullName>
    </submittedName>
</protein>
<name>K8A431_9ENTR</name>
<evidence type="ECO:0000256" key="1">
    <source>
        <dbReference type="SAM" id="Phobius"/>
    </source>
</evidence>
<sequence length="40" mass="4909">MELWRTRKNKHFKRNTLAIYFLSEIMLFAGYYFPASYSVD</sequence>
<keyword evidence="1" id="KW-1133">Transmembrane helix</keyword>
<evidence type="ECO:0000313" key="3">
    <source>
        <dbReference type="Proteomes" id="UP000009340"/>
    </source>
</evidence>
<organism evidence="2 3">
    <name type="scientific">Cronobacter condimenti 1330</name>
    <dbReference type="NCBI Taxonomy" id="1073999"/>
    <lineage>
        <taxon>Bacteria</taxon>
        <taxon>Pseudomonadati</taxon>
        <taxon>Pseudomonadota</taxon>
        <taxon>Gammaproteobacteria</taxon>
        <taxon>Enterobacterales</taxon>
        <taxon>Enterobacteriaceae</taxon>
        <taxon>Cronobacter</taxon>
    </lineage>
</organism>
<dbReference type="Proteomes" id="UP000009340">
    <property type="component" value="Unassembled WGS sequence"/>
</dbReference>
<accession>K8A431</accession>
<dbReference type="AlphaFoldDB" id="K8A431"/>
<reference evidence="2" key="1">
    <citation type="submission" date="2012-07" db="EMBL/GenBank/DDBJ databases">
        <authorList>
            <person name="Cummings C."/>
        </authorList>
    </citation>
    <scope>NUCLEOTIDE SEQUENCE</scope>
    <source>
        <strain evidence="2">1330</strain>
    </source>
</reference>
<proteinExistence type="predicted"/>
<feature type="transmembrane region" description="Helical" evidence="1">
    <location>
        <begin position="12"/>
        <end position="33"/>
    </location>
</feature>
<gene>
    <name evidence="2" type="ORF">BN137_3783</name>
</gene>
<comment type="caution">
    <text evidence="2">The sequence shown here is derived from an EMBL/GenBank/DDBJ whole genome shotgun (WGS) entry which is preliminary data.</text>
</comment>
<keyword evidence="1" id="KW-0472">Membrane</keyword>